<proteinExistence type="predicted"/>
<dbReference type="InterPro" id="IPR050490">
    <property type="entry name" value="Bact_solute-bd_prot1"/>
</dbReference>
<sequence>MKRKRKAPALLALGISAALLLASCGKNGDRQDTEPGEIQPLGKQKIICYDVTVSAPYMEDLVSVFNAQSSTTEVEMRYLEDSDYEDEIARVLESGEKPDILWLRQPSKSNRMAEAGGLYDLSDMVTRSSLDISKYGQSLDIVQLDERIYSLPFIQNIWLLFYNKDIFDELQLEYPGQMTWEEYAQLAVKINGTDPDDVRWGGYLPIWVPNLGALELGEYLYDDELPATMDFLTLMDRLYNKDHSHPNPTEMEEIYAPGYDTFLDGKIGMMINGDWTIQILQNLEAFRTENCRWDAAPLPLTNGAEAGTSIGSNSYLAVYSQSRYPENAFEFLEFCCGEEGASILAARYCFPSYFTESGRENYMQNVDFAQTGFFFDAILQNEEGKHVLYQDMRDIFDREATSYLKGEKSLDQAMKDYMQTRNALQK</sequence>
<keyword evidence="1" id="KW-0732">Signal</keyword>
<gene>
    <name evidence="2" type="ORF">BEI61_05463</name>
</gene>
<dbReference type="Gene3D" id="3.40.190.10">
    <property type="entry name" value="Periplasmic binding protein-like II"/>
    <property type="match status" value="1"/>
</dbReference>
<dbReference type="Pfam" id="PF01547">
    <property type="entry name" value="SBP_bac_1"/>
    <property type="match status" value="1"/>
</dbReference>
<dbReference type="EMBL" id="MCGH01000004">
    <property type="protein sequence ID" value="ODM02302.1"/>
    <property type="molecule type" value="Genomic_DNA"/>
</dbReference>
<dbReference type="PANTHER" id="PTHR43649">
    <property type="entry name" value="ARABINOSE-BINDING PROTEIN-RELATED"/>
    <property type="match status" value="1"/>
</dbReference>
<dbReference type="PANTHER" id="PTHR43649:SF17">
    <property type="entry name" value="ABC TRANSPORTER SOLUTE BINDING PROTEIN-SUGAR TRANSPORT"/>
    <property type="match status" value="1"/>
</dbReference>
<dbReference type="Proteomes" id="UP000094067">
    <property type="component" value="Unassembled WGS sequence"/>
</dbReference>
<evidence type="ECO:0000256" key="1">
    <source>
        <dbReference type="SAM" id="SignalP"/>
    </source>
</evidence>
<accession>A0A1E3A0M6</accession>
<dbReference type="SUPFAM" id="SSF53850">
    <property type="entry name" value="Periplasmic binding protein-like II"/>
    <property type="match status" value="1"/>
</dbReference>
<reference evidence="2 3" key="1">
    <citation type="submission" date="2016-07" db="EMBL/GenBank/DDBJ databases">
        <title>Characterization of isolates of Eisenbergiella tayi derived from blood cultures, using whole genome sequencing.</title>
        <authorList>
            <person name="Burdz T."/>
            <person name="Wiebe D."/>
            <person name="Huynh C."/>
            <person name="Bernard K."/>
        </authorList>
    </citation>
    <scope>NUCLEOTIDE SEQUENCE [LARGE SCALE GENOMIC DNA]</scope>
    <source>
        <strain evidence="2 3">NML 110608</strain>
    </source>
</reference>
<feature type="signal peptide" evidence="1">
    <location>
        <begin position="1"/>
        <end position="22"/>
    </location>
</feature>
<dbReference type="InterPro" id="IPR006059">
    <property type="entry name" value="SBP"/>
</dbReference>
<protein>
    <submittedName>
        <fullName evidence="2">Bacterial extracellular solute-binding protein</fullName>
    </submittedName>
</protein>
<dbReference type="PROSITE" id="PS51257">
    <property type="entry name" value="PROKAR_LIPOPROTEIN"/>
    <property type="match status" value="1"/>
</dbReference>
<dbReference type="PATRIC" id="fig|1432052.4.peg.6074"/>
<dbReference type="RefSeq" id="WP_069154850.1">
    <property type="nucleotide sequence ID" value="NZ_DAWDRA010000011.1"/>
</dbReference>
<evidence type="ECO:0000313" key="2">
    <source>
        <dbReference type="EMBL" id="ODM02302.1"/>
    </source>
</evidence>
<feature type="chain" id="PRO_5039712277" evidence="1">
    <location>
        <begin position="23"/>
        <end position="426"/>
    </location>
</feature>
<evidence type="ECO:0000313" key="3">
    <source>
        <dbReference type="Proteomes" id="UP000094067"/>
    </source>
</evidence>
<name>A0A1E3A0M6_9FIRM</name>
<comment type="caution">
    <text evidence="2">The sequence shown here is derived from an EMBL/GenBank/DDBJ whole genome shotgun (WGS) entry which is preliminary data.</text>
</comment>
<dbReference type="AlphaFoldDB" id="A0A1E3A0M6"/>
<organism evidence="2 3">
    <name type="scientific">Eisenbergiella tayi</name>
    <dbReference type="NCBI Taxonomy" id="1432052"/>
    <lineage>
        <taxon>Bacteria</taxon>
        <taxon>Bacillati</taxon>
        <taxon>Bacillota</taxon>
        <taxon>Clostridia</taxon>
        <taxon>Lachnospirales</taxon>
        <taxon>Lachnospiraceae</taxon>
        <taxon>Eisenbergiella</taxon>
    </lineage>
</organism>